<evidence type="ECO:0000313" key="2">
    <source>
        <dbReference type="EMBL" id="VFU02155.1"/>
    </source>
</evidence>
<evidence type="ECO:0000313" key="3">
    <source>
        <dbReference type="Proteomes" id="UP000332933"/>
    </source>
</evidence>
<reference evidence="2 3" key="1">
    <citation type="submission" date="2019-03" db="EMBL/GenBank/DDBJ databases">
        <authorList>
            <person name="Gaulin E."/>
            <person name="Dumas B."/>
        </authorList>
    </citation>
    <scope>NUCLEOTIDE SEQUENCE [LARGE SCALE GENOMIC DNA]</scope>
    <source>
        <strain evidence="2">CBS 568.67</strain>
    </source>
</reference>
<protein>
    <submittedName>
        <fullName evidence="2">Aste57867_25532 protein</fullName>
    </submittedName>
</protein>
<dbReference type="EMBL" id="VJMH01007544">
    <property type="protein sequence ID" value="KAF0682349.1"/>
    <property type="molecule type" value="Genomic_DNA"/>
</dbReference>
<proteinExistence type="predicted"/>
<evidence type="ECO:0000313" key="1">
    <source>
        <dbReference type="EMBL" id="KAF0682349.1"/>
    </source>
</evidence>
<dbReference type="EMBL" id="CAADRA010007570">
    <property type="protein sequence ID" value="VFU02155.1"/>
    <property type="molecule type" value="Genomic_DNA"/>
</dbReference>
<dbReference type="PANTHER" id="PTHR33488">
    <property type="entry name" value="ZGC:162509"/>
    <property type="match status" value="1"/>
</dbReference>
<name>A0A485LUC7_9STRA</name>
<dbReference type="OrthoDB" id="5406275at2759"/>
<dbReference type="PANTHER" id="PTHR33488:SF2">
    <property type="entry name" value="EARLY ENDOSOME ANTIGEN 1-LIKE"/>
    <property type="match status" value="1"/>
</dbReference>
<sequence>MVNQVAETTFKEEAQAQCVQVANNMDWQSPMMAAPACVLLIAHCMALTVNTDDISLLSSAPTSGFQYLSQPSSLRACLHQVSNATYDAMSTAQNNMLAVSLASNAIPEHIRVMYKSLTMYSEAEMKVVLPREAQIVRAEAEQCVAKAKAVEREFRATRCLLDELLSCCQVKKGRSEHSLKKKVRAKQLMDDALALEQAKLQADQVEIDKNFAEREALKRDLEYHRKPKFAEKMAGFVHKSAAVVGTLASFAAGIPTLFSVGDGGGGGGADFDDPADSSDGEDPLAMLSLPELHGLDSSYGQLLACKLGDTTRLRDLVARVMPILRSHQDLTVLAIMLTYPTYVVDDYLESNEMDKSGSQIKLAELRDEARACHGQFQAMVQRADRTRAASMAAARAMQKKRAMTNERLVKYATTARILETARATKSLIERRISATKFRQESIQQSLADIHVRCGTIDDAIKLLSLVLDHLNELCAEWNKMTHFFETISTIMTRASDDIKYSATSVEDATDLELATLSDDYKKDILDTCVKAHGRAKLINLVSSMYVSISDEFFLDDLNTLNRIMQMTPRDATQEIERREKRTAQMYSGIEKKLHVKHEQMMGFMEKHAANSKGEYLAIATAPTEKREFERQASDIEARAKASAAKDAIEIDDMDRKLMTARNANTEDAF</sequence>
<reference evidence="1" key="2">
    <citation type="submission" date="2019-06" db="EMBL/GenBank/DDBJ databases">
        <title>Genomics analysis of Aphanomyces spp. identifies a new class of oomycete effector associated with host adaptation.</title>
        <authorList>
            <person name="Gaulin E."/>
        </authorList>
    </citation>
    <scope>NUCLEOTIDE SEQUENCE</scope>
    <source>
        <strain evidence="1">CBS 578.67</strain>
    </source>
</reference>
<organism evidence="2 3">
    <name type="scientific">Aphanomyces stellatus</name>
    <dbReference type="NCBI Taxonomy" id="120398"/>
    <lineage>
        <taxon>Eukaryota</taxon>
        <taxon>Sar</taxon>
        <taxon>Stramenopiles</taxon>
        <taxon>Oomycota</taxon>
        <taxon>Saprolegniomycetes</taxon>
        <taxon>Saprolegniales</taxon>
        <taxon>Verrucalvaceae</taxon>
        <taxon>Aphanomyces</taxon>
    </lineage>
</organism>
<gene>
    <name evidence="2" type="primary">Aste57867_25532</name>
    <name evidence="1" type="ORF">As57867_025453</name>
    <name evidence="2" type="ORF">ASTE57867_25532</name>
</gene>
<accession>A0A485LUC7</accession>
<dbReference type="AlphaFoldDB" id="A0A485LUC7"/>
<dbReference type="Proteomes" id="UP000332933">
    <property type="component" value="Unassembled WGS sequence"/>
</dbReference>
<keyword evidence="3" id="KW-1185">Reference proteome</keyword>